<evidence type="ECO:0008006" key="3">
    <source>
        <dbReference type="Google" id="ProtNLM"/>
    </source>
</evidence>
<dbReference type="Proteomes" id="UP001529338">
    <property type="component" value="Unassembled WGS sequence"/>
</dbReference>
<reference evidence="1 2" key="1">
    <citation type="submission" date="2023-06" db="EMBL/GenBank/DDBJ databases">
        <title>Cellulomonas sp. MW4 Whole genome sequence.</title>
        <authorList>
            <person name="Park S."/>
        </authorList>
    </citation>
    <scope>NUCLEOTIDE SEQUENCE [LARGE SCALE GENOMIC DNA]</scope>
    <source>
        <strain evidence="1 2">MW4</strain>
    </source>
</reference>
<proteinExistence type="predicted"/>
<gene>
    <name evidence="1" type="ORF">QRT04_13885</name>
</gene>
<organism evidence="1 2">
    <name type="scientific">Cellulomonas alba</name>
    <dbReference type="NCBI Taxonomy" id="3053467"/>
    <lineage>
        <taxon>Bacteria</taxon>
        <taxon>Bacillati</taxon>
        <taxon>Actinomycetota</taxon>
        <taxon>Actinomycetes</taxon>
        <taxon>Micrococcales</taxon>
        <taxon>Cellulomonadaceae</taxon>
        <taxon>Cellulomonas</taxon>
    </lineage>
</organism>
<comment type="caution">
    <text evidence="1">The sequence shown here is derived from an EMBL/GenBank/DDBJ whole genome shotgun (WGS) entry which is preliminary data.</text>
</comment>
<accession>A0ABT7SKG4</accession>
<dbReference type="EMBL" id="JAUCGQ010000002">
    <property type="protein sequence ID" value="MDM7856022.1"/>
    <property type="molecule type" value="Genomic_DNA"/>
</dbReference>
<dbReference type="RefSeq" id="WP_289456096.1">
    <property type="nucleotide sequence ID" value="NZ_JAUCGQ010000002.1"/>
</dbReference>
<keyword evidence="2" id="KW-1185">Reference proteome</keyword>
<protein>
    <recommendedName>
        <fullName evidence="3">Transcriptional regulator, AbiEi antitoxin, Type IV TA system</fullName>
    </recommendedName>
</protein>
<name>A0ABT7SKG4_9CELL</name>
<sequence length="329" mass="35741">MDDETLLASLPDGVVVLDDARRIGLDPRRLYLAERRGRLVRVRPGAFVRTREWEGLAPGEQHVLVVRAAASVMRHVVFSHDSAAALWGMPLVAPPAAIHVSRARSGGSSWTGVVRHRGAGDLAVHERDGVRVTSAVDTVLDLAASLPFACAVPAADHALRAGLVTADALAAGVAERAGRRGVARSAAVARFADARSESPGESLSRARMHELGLPAPRLQTEFAERGEVVARVDFWWPEARLVGEFDGRLKYRVDGIADRRSLEERLWQEKVREDRLRRAGLRVARWTWSDAMSPSRLATILSRAGLRRALGGGSAGEIAQKRRAIARPG</sequence>
<evidence type="ECO:0000313" key="2">
    <source>
        <dbReference type="Proteomes" id="UP001529338"/>
    </source>
</evidence>
<evidence type="ECO:0000313" key="1">
    <source>
        <dbReference type="EMBL" id="MDM7856022.1"/>
    </source>
</evidence>